<dbReference type="AlphaFoldDB" id="A0A8K0NF98"/>
<dbReference type="Proteomes" id="UP000811619">
    <property type="component" value="Unassembled WGS sequence"/>
</dbReference>
<dbReference type="OrthoDB" id="5422293at2759"/>
<sequence length="209" mass="24152">MASSHHHTAMENENENESPLSEMVLVLVLAIRDQAIRLSSPAKDTSCQPPRPGADHPLVALYRVYEHIVLDQWINIRNEFEAFWYHSDWAVSGIPDPRDPDPERYACVASITALLCLAFNRRIGLGLPRNAPPIFSRDMLDEWRTKEPRYETEPEWALAVPRLDVPLAIPHWDNKQRDFVPLDSFEDRRASAQFSKKNILIWQPHVHFA</sequence>
<gene>
    <name evidence="1" type="ORF">E4U42_007183</name>
</gene>
<organism evidence="1 2">
    <name type="scientific">Claviceps africana</name>
    <dbReference type="NCBI Taxonomy" id="83212"/>
    <lineage>
        <taxon>Eukaryota</taxon>
        <taxon>Fungi</taxon>
        <taxon>Dikarya</taxon>
        <taxon>Ascomycota</taxon>
        <taxon>Pezizomycotina</taxon>
        <taxon>Sordariomycetes</taxon>
        <taxon>Hypocreomycetidae</taxon>
        <taxon>Hypocreales</taxon>
        <taxon>Clavicipitaceae</taxon>
        <taxon>Claviceps</taxon>
    </lineage>
</organism>
<accession>A0A8K0NF98</accession>
<name>A0A8K0NF98_9HYPO</name>
<dbReference type="EMBL" id="SRPY01000798">
    <property type="protein sequence ID" value="KAG5917595.1"/>
    <property type="molecule type" value="Genomic_DNA"/>
</dbReference>
<evidence type="ECO:0000313" key="2">
    <source>
        <dbReference type="Proteomes" id="UP000811619"/>
    </source>
</evidence>
<evidence type="ECO:0000313" key="1">
    <source>
        <dbReference type="EMBL" id="KAG5917595.1"/>
    </source>
</evidence>
<reference evidence="1" key="1">
    <citation type="journal article" date="2020" name="bioRxiv">
        <title>Whole genome comparisons of ergot fungi reveals the divergence and evolution of species within the genus Claviceps are the result of varying mechanisms driving genome evolution and host range expansion.</title>
        <authorList>
            <person name="Wyka S.A."/>
            <person name="Mondo S.J."/>
            <person name="Liu M."/>
            <person name="Dettman J."/>
            <person name="Nalam V."/>
            <person name="Broders K.D."/>
        </authorList>
    </citation>
    <scope>NUCLEOTIDE SEQUENCE</scope>
    <source>
        <strain evidence="1">CCC 489</strain>
    </source>
</reference>
<protein>
    <submittedName>
        <fullName evidence="1">Uncharacterized protein</fullName>
    </submittedName>
</protein>
<keyword evidence="2" id="KW-1185">Reference proteome</keyword>
<comment type="caution">
    <text evidence="1">The sequence shown here is derived from an EMBL/GenBank/DDBJ whole genome shotgun (WGS) entry which is preliminary data.</text>
</comment>
<proteinExistence type="predicted"/>